<evidence type="ECO:0000313" key="1">
    <source>
        <dbReference type="EMBL" id="EAL23706.1"/>
    </source>
</evidence>
<name>A4D2P9_HUMAN</name>
<dbReference type="EMBL" id="CH236965">
    <property type="protein sequence ID" value="EAL23706.1"/>
    <property type="molecule type" value="Genomic_DNA"/>
</dbReference>
<organism evidence="1">
    <name type="scientific">Homo sapiens</name>
    <name type="common">Human</name>
    <dbReference type="NCBI Taxonomy" id="9606"/>
    <lineage>
        <taxon>Eukaryota</taxon>
        <taxon>Metazoa</taxon>
        <taxon>Chordata</taxon>
        <taxon>Craniata</taxon>
        <taxon>Vertebrata</taxon>
        <taxon>Euteleostomi</taxon>
        <taxon>Mammalia</taxon>
        <taxon>Eutheria</taxon>
        <taxon>Euarchontoglires</taxon>
        <taxon>Primates</taxon>
        <taxon>Haplorrhini</taxon>
        <taxon>Catarrhini</taxon>
        <taxon>Hominidae</taxon>
        <taxon>Homo</taxon>
    </lineage>
</organism>
<reference evidence="1" key="2">
    <citation type="submission" date="2004-06" db="EMBL/GenBank/DDBJ databases">
        <authorList>
            <person name="Scherer S.W."/>
            <person name="Cheung J."/>
            <person name="MacDonald J.R."/>
            <person name="Osborne L.R."/>
            <person name="Nakabayashi K."/>
            <person name="Herbrick J.-A."/>
            <person name="Carson A.R."/>
            <person name="Parker-Katiraee L."/>
            <person name="Skaug J."/>
            <person name="Khaja R."/>
            <person name="Zhang J."/>
            <person name="Hudek A.K."/>
            <person name="Li M."/>
            <person name="Haddad M."/>
            <person name="Duggan G.E."/>
            <person name="Fernandez B.A."/>
            <person name="Kanematsu E."/>
            <person name="Gentles S."/>
            <person name="Christopoulos C.C."/>
            <person name="Choufani S."/>
            <person name="Kwasnicka D."/>
            <person name="Zheng X.H."/>
            <person name="Nusskern D."/>
            <person name="Zhang Q."/>
            <person name="Gu Z."/>
            <person name="Lu F."/>
            <person name="Zeesman S."/>
            <person name="Teshima I."/>
            <person name="Chitayat D."/>
            <person name="Shuman C."/>
            <person name="Weksberg R."/>
            <person name="Zackai E.H."/>
            <person name="Grebe T.A."/>
            <person name="Cox S.R."/>
            <person name="Kirkpatrick S.J."/>
            <person name="Rahman N."/>
            <person name="Friedman J.M."/>
            <person name="Heng H.H.Q."/>
            <person name="Pelicci P."/>
            <person name="Lococo F."/>
            <person name="Belloni E."/>
            <person name="Shaffer L.G."/>
            <person name="Morton C.C."/>
            <person name="Pober B."/>
            <person name="Gusella J."/>
            <person name="Bruns G."/>
            <person name="Korf B.R."/>
            <person name="Quade B.J."/>
            <person name="Ligon A.H."/>
            <person name="Ferguson H."/>
            <person name="Higgins A.W."/>
            <person name="Leach N.T."/>
            <person name="Herrick S.R."/>
            <person name="Lemyre E."/>
            <person name="Farra C.G."/>
            <person name="Kim H.-G."/>
            <person name="Summers A.M."/>
            <person name="Gripp K.W."/>
            <person name="Roberts W."/>
            <person name="Szatmari P."/>
            <person name="Winsor E.J.T."/>
            <person name="Grzeschik K.-H."/>
            <person name="Teebi A."/>
            <person name="Minassian B.A."/>
            <person name="Kere J."/>
            <person name="Armengol L."/>
            <person name="Pujana M.Angel."/>
            <person name="Estivill X."/>
            <person name="Wilson M.D."/>
            <person name="Koop B.F."/>
            <person name="Tosi S."/>
            <person name="Moore G.E."/>
            <person name="Boright A.P."/>
            <person name="Zlotorynski E."/>
            <person name="Kerem B."/>
            <person name="Kroisel P.M."/>
            <person name="Petek E."/>
            <person name="Oscier D.G."/>
            <person name="Mould S.J."/>
            <person name="Doehner H."/>
            <person name="Doehner K."/>
            <person name="Rommens J.M."/>
            <person name="Vincent J.B."/>
            <person name="Venter J.C."/>
            <person name="Li P.W."/>
            <person name="Mural R.J."/>
            <person name="Adams M.D."/>
            <person name="Tsui L.-C."/>
        </authorList>
    </citation>
    <scope>NUCLEOTIDE SEQUENCE</scope>
</reference>
<accession>A4D2P9</accession>
<protein>
    <submittedName>
        <fullName evidence="1">Hypothetical gene supported by BC018568</fullName>
    </submittedName>
</protein>
<reference evidence="1" key="1">
    <citation type="journal article" date="2003" name="Science">
        <title>Human chromosome 7: DNA sequence and biology.</title>
        <authorList>
            <person name="Scherer S.W."/>
            <person name="Cheung J."/>
            <person name="MacDonald J.R."/>
            <person name="Osborne L.R."/>
            <person name="Nakabayashi K."/>
            <person name="Herbrick J.A."/>
            <person name="Carson A.R."/>
            <person name="Parker-Katiraee L."/>
            <person name="Skaug J."/>
            <person name="Khaja R."/>
            <person name="Zhang J."/>
            <person name="Hudek A.K."/>
            <person name="Li M."/>
            <person name="Haddad M."/>
            <person name="Duggan G.E."/>
            <person name="Fernandez B.A."/>
            <person name="Kanematsu E."/>
            <person name="Gentles S."/>
            <person name="Christopoulos C.C."/>
            <person name="Choufani S."/>
            <person name="Kwasnicka D."/>
            <person name="Zheng X.H."/>
            <person name="Lai Z."/>
            <person name="Nusskern D."/>
            <person name="Zhang Q."/>
            <person name="Gu Z."/>
            <person name="Lu F."/>
            <person name="Zeesman S."/>
            <person name="Nowaczyk M.J."/>
            <person name="Teshima I."/>
            <person name="Chitayat D."/>
            <person name="Shuman C."/>
            <person name="Weksberg R."/>
            <person name="Zackai E.H."/>
            <person name="Grebe T.A."/>
            <person name="Cox S.R."/>
            <person name="Kirkpatrick S.J."/>
            <person name="Rahman N."/>
            <person name="Friedman J.M."/>
            <person name="Heng H.H."/>
            <person name="Pelicci P.G."/>
            <person name="Lo-Coco F."/>
            <person name="Belloni E."/>
            <person name="Shaffer L.G."/>
            <person name="Pober B."/>
            <person name="Morton C.C."/>
            <person name="Gusella J.F."/>
            <person name="Bruns G.A."/>
            <person name="Korf B.R."/>
            <person name="Quade B.J."/>
            <person name="Ligon A.H."/>
            <person name="Ferguson H."/>
            <person name="Higgins A.W."/>
            <person name="Leach N.T."/>
            <person name="Herrick S.R."/>
            <person name="Lemyre E."/>
            <person name="Farra C.G."/>
            <person name="Kim H.G."/>
            <person name="Summers A.M."/>
            <person name="Gripp K.W."/>
            <person name="Roberts W."/>
            <person name="Szatmari P."/>
            <person name="Winsor E.J."/>
            <person name="Grzeschik K.H."/>
            <person name="Teebi A."/>
            <person name="Minassian B.A."/>
            <person name="Kere J."/>
            <person name="Armengol L."/>
            <person name="Pujana M.A."/>
            <person name="Estivill X."/>
            <person name="Wilson M.D."/>
            <person name="Koop B.F."/>
            <person name="Tosi S."/>
            <person name="Moore G.E."/>
            <person name="Boright A.P."/>
            <person name="Zlotorynski E."/>
            <person name="Kerem B."/>
            <person name="Kroisel P.M."/>
            <person name="Petek E."/>
            <person name="Oscier D.G."/>
            <person name="Mould S.J."/>
            <person name="Dohner H."/>
            <person name="Dohner K."/>
            <person name="Rommens J.M."/>
            <person name="Vincent J.B."/>
            <person name="Venter J.C."/>
            <person name="Li P.W."/>
            <person name="Mural R.J."/>
            <person name="Adams M.D."/>
            <person name="Tsui L.C."/>
        </authorList>
    </citation>
    <scope>NUCLEOTIDE SEQUENCE [LARGE SCALE GENOMIC DNA]</scope>
</reference>
<gene>
    <name evidence="1" type="primary">LOC389605</name>
    <name evidence="1" type="ORF">tcag7.959</name>
</gene>
<proteinExistence type="predicted"/>
<sequence>MYPGHLGYDVCRLLVLLYSTRQLLCSGPGCRLQPVFVVCHSNSSFVFRALALPSSSALFFWLSWDCCSFPMGAACRGERYLPGPPGVTGLPFAVSGQNMLVLGLFVLREEGQISGSSDTTCAVQTVHSNPSCTAQVNAPAAALKSALKADCGVKVAATL</sequence>
<dbReference type="AlphaFoldDB" id="A4D2P9"/>